<dbReference type="InterPro" id="IPR014567">
    <property type="entry name" value="UCP031900"/>
</dbReference>
<evidence type="ECO:0000313" key="4">
    <source>
        <dbReference type="Proteomes" id="UP000198893"/>
    </source>
</evidence>
<dbReference type="PROSITE" id="PS51257">
    <property type="entry name" value="PROKAR_LIPOPROTEIN"/>
    <property type="match status" value="1"/>
</dbReference>
<dbReference type="Proteomes" id="UP000198893">
    <property type="component" value="Unassembled WGS sequence"/>
</dbReference>
<dbReference type="RefSeq" id="WP_093117324.1">
    <property type="nucleotide sequence ID" value="NZ_FODS01000007.1"/>
</dbReference>
<dbReference type="OrthoDB" id="9798693at2"/>
<dbReference type="PIRSF" id="PIRSF031900">
    <property type="entry name" value="UCP031900"/>
    <property type="match status" value="1"/>
</dbReference>
<dbReference type="Pfam" id="PF13449">
    <property type="entry name" value="Phytase-like"/>
    <property type="match status" value="1"/>
</dbReference>
<proteinExistence type="predicted"/>
<dbReference type="AlphaFoldDB" id="A0A1H8QY01"/>
<accession>A0A1H8QY01</accession>
<feature type="domain" description="Phytase-like" evidence="2">
    <location>
        <begin position="44"/>
        <end position="280"/>
    </location>
</feature>
<feature type="chain" id="PRO_5011503081" description="Phytase-like domain-containing protein" evidence="1">
    <location>
        <begin position="23"/>
        <end position="299"/>
    </location>
</feature>
<dbReference type="SUPFAM" id="SSF101898">
    <property type="entry name" value="NHL repeat"/>
    <property type="match status" value="1"/>
</dbReference>
<dbReference type="InterPro" id="IPR027372">
    <property type="entry name" value="Phytase-like_dom"/>
</dbReference>
<evidence type="ECO:0000259" key="2">
    <source>
        <dbReference type="Pfam" id="PF13449"/>
    </source>
</evidence>
<keyword evidence="4" id="KW-1185">Reference proteome</keyword>
<protein>
    <recommendedName>
        <fullName evidence="2">Phytase-like domain-containing protein</fullName>
    </recommendedName>
</protein>
<organism evidence="3 4">
    <name type="scientific">Salinihabitans flavidus</name>
    <dbReference type="NCBI Taxonomy" id="569882"/>
    <lineage>
        <taxon>Bacteria</taxon>
        <taxon>Pseudomonadati</taxon>
        <taxon>Pseudomonadota</taxon>
        <taxon>Alphaproteobacteria</taxon>
        <taxon>Rhodobacterales</taxon>
        <taxon>Roseobacteraceae</taxon>
        <taxon>Salinihabitans</taxon>
    </lineage>
</organism>
<dbReference type="EMBL" id="FODS01000007">
    <property type="protein sequence ID" value="SEO59092.1"/>
    <property type="molecule type" value="Genomic_DNA"/>
</dbReference>
<evidence type="ECO:0000313" key="3">
    <source>
        <dbReference type="EMBL" id="SEO59092.1"/>
    </source>
</evidence>
<dbReference type="STRING" id="569882.SAMN04490248_10797"/>
<gene>
    <name evidence="3" type="ORF">SAMN04490248_10797</name>
</gene>
<name>A0A1H8QY01_9RHOB</name>
<keyword evidence="1" id="KW-0732">Signal</keyword>
<sequence>MHRCLAVAVGALLVLSACQSDGAGQDEGAARHMSSLRWHVDAAWFGGWSGIEVEGSGAAMTVISDRGRLLTATLRRNAEGHIARVAVTGAAQVPRPNGETGDWTRPDAEGLAIGAGDTFVSFEGVHRVARLHGRGAHWLPDPPGRAGLGANASFEALAVDGAGRLLTLAEGTIEDEGDLPLHRFESGRWSTPFEIPRRGRFLPVGADVGPDGLFYLLERDFTGIGFRSRVRRFDLSGSEVRSEETLLQTGTGVHDNLEGLAVWRDAAGRIRLTMISDDNFRMIVQRTEIVEYVLPDVAR</sequence>
<reference evidence="3 4" key="1">
    <citation type="submission" date="2016-10" db="EMBL/GenBank/DDBJ databases">
        <authorList>
            <person name="de Groot N.N."/>
        </authorList>
    </citation>
    <scope>NUCLEOTIDE SEQUENCE [LARGE SCALE GENOMIC DNA]</scope>
    <source>
        <strain evidence="3 4">DSM 27842</strain>
    </source>
</reference>
<feature type="signal peptide" evidence="1">
    <location>
        <begin position="1"/>
        <end position="22"/>
    </location>
</feature>
<evidence type="ECO:0000256" key="1">
    <source>
        <dbReference type="SAM" id="SignalP"/>
    </source>
</evidence>